<dbReference type="OrthoDB" id="8370580at2"/>
<dbReference type="Proteomes" id="UP000182661">
    <property type="component" value="Unassembled WGS sequence"/>
</dbReference>
<dbReference type="RefSeq" id="WP_071831544.1">
    <property type="nucleotide sequence ID" value="NZ_LSRP01000035.1"/>
</dbReference>
<sequence length="330" mass="36681">MRVFPEFHRTQFLTDEQRRAASELSPAARQAMVTNLVVPSSQFKRLTERVARFHRPVDDGIAGPGWVGGLLGDSRAGKSTILQSYASKFSAVLGENGYIVPVLYIEARDDWDLLEFGRQIYLETAASSIPRLSTASVNTQAARRVALFGVELLIIDDAHRLFAKMRKTPYYVSLLTAIANAKNCNILLAGLPSIRESVELIPHLKNRGGFPHDTAYDFDADIPDDREQFRVFLEGVDRRLPFLRKSGLSSKSYVADFLHVSRGSIGNVMNIVIDAAYMAINEKRNCIMPSHLRTAALERMKDGAKVAKEGKQYIPFNHISDDGPEVADAA</sequence>
<proteinExistence type="predicted"/>
<accession>A0A657LYD1</accession>
<gene>
    <name evidence="1" type="ORF">AX760_10655</name>
</gene>
<evidence type="ECO:0000313" key="1">
    <source>
        <dbReference type="EMBL" id="OJG00183.1"/>
    </source>
</evidence>
<evidence type="ECO:0008006" key="3">
    <source>
        <dbReference type="Google" id="ProtNLM"/>
    </source>
</evidence>
<evidence type="ECO:0000313" key="2">
    <source>
        <dbReference type="Proteomes" id="UP000182661"/>
    </source>
</evidence>
<keyword evidence="2" id="KW-1185">Reference proteome</keyword>
<comment type="caution">
    <text evidence="1">The sequence shown here is derived from an EMBL/GenBank/DDBJ whole genome shotgun (WGS) entry which is preliminary data.</text>
</comment>
<dbReference type="EMBL" id="LSRP01000035">
    <property type="protein sequence ID" value="OJG00183.1"/>
    <property type="molecule type" value="Genomic_DNA"/>
</dbReference>
<dbReference type="SUPFAM" id="SSF52540">
    <property type="entry name" value="P-loop containing nucleoside triphosphate hydrolases"/>
    <property type="match status" value="1"/>
</dbReference>
<dbReference type="InterPro" id="IPR027417">
    <property type="entry name" value="P-loop_NTPase"/>
</dbReference>
<dbReference type="AlphaFoldDB" id="A0A657LYD1"/>
<dbReference type="Pfam" id="PF05621">
    <property type="entry name" value="TniB"/>
    <property type="match status" value="1"/>
</dbReference>
<reference evidence="1 2" key="1">
    <citation type="submission" date="2016-02" db="EMBL/GenBank/DDBJ databases">
        <title>Genome sequencing of a beta-galactosidase producing bacteria Rhizobium sp. 59.</title>
        <authorList>
            <person name="Wang D."/>
            <person name="Kot W."/>
            <person name="Qin Y."/>
            <person name="Hansen L."/>
            <person name="Naqvi K."/>
            <person name="Rensing C."/>
        </authorList>
    </citation>
    <scope>NUCLEOTIDE SEQUENCE [LARGE SCALE GENOMIC DNA]</scope>
    <source>
        <strain evidence="1 2">59</strain>
    </source>
</reference>
<protein>
    <recommendedName>
        <fullName evidence="3">AAA+ ATPase domain-containing protein</fullName>
    </recommendedName>
</protein>
<name>A0A657LYD1_9HYPH</name>
<dbReference type="InterPro" id="IPR008868">
    <property type="entry name" value="TniB"/>
</dbReference>
<organism evidence="1 2">
    <name type="scientific">Pararhizobium antarcticum</name>
    <dbReference type="NCBI Taxonomy" id="1798805"/>
    <lineage>
        <taxon>Bacteria</taxon>
        <taxon>Pseudomonadati</taxon>
        <taxon>Pseudomonadota</taxon>
        <taxon>Alphaproteobacteria</taxon>
        <taxon>Hyphomicrobiales</taxon>
        <taxon>Rhizobiaceae</taxon>
        <taxon>Rhizobium/Agrobacterium group</taxon>
        <taxon>Pararhizobium</taxon>
    </lineage>
</organism>